<keyword evidence="3" id="KW-1185">Reference proteome</keyword>
<dbReference type="AlphaFoldDB" id="A0A4Q9PCY1"/>
<protein>
    <submittedName>
        <fullName evidence="2">Uncharacterized protein</fullName>
    </submittedName>
</protein>
<gene>
    <name evidence="2" type="ORF">BD310DRAFT_981847</name>
</gene>
<evidence type="ECO:0000313" key="3">
    <source>
        <dbReference type="Proteomes" id="UP000292082"/>
    </source>
</evidence>
<feature type="region of interest" description="Disordered" evidence="1">
    <location>
        <begin position="136"/>
        <end position="156"/>
    </location>
</feature>
<dbReference type="Proteomes" id="UP000292082">
    <property type="component" value="Unassembled WGS sequence"/>
</dbReference>
<dbReference type="EMBL" id="ML145249">
    <property type="protein sequence ID" value="TBU52488.1"/>
    <property type="molecule type" value="Genomic_DNA"/>
</dbReference>
<evidence type="ECO:0000256" key="1">
    <source>
        <dbReference type="SAM" id="MobiDB-lite"/>
    </source>
</evidence>
<name>A0A4Q9PCY1_9APHY</name>
<reference evidence="2 3" key="1">
    <citation type="submission" date="2019-01" db="EMBL/GenBank/DDBJ databases">
        <title>Draft genome sequences of three monokaryotic isolates of the white-rot basidiomycete fungus Dichomitus squalens.</title>
        <authorList>
            <consortium name="DOE Joint Genome Institute"/>
            <person name="Lopez S.C."/>
            <person name="Andreopoulos B."/>
            <person name="Pangilinan J."/>
            <person name="Lipzen A."/>
            <person name="Riley R."/>
            <person name="Ahrendt S."/>
            <person name="Ng V."/>
            <person name="Barry K."/>
            <person name="Daum C."/>
            <person name="Grigoriev I.V."/>
            <person name="Hilden K.S."/>
            <person name="Makela M.R."/>
            <person name="de Vries R.P."/>
        </authorList>
    </citation>
    <scope>NUCLEOTIDE SEQUENCE [LARGE SCALE GENOMIC DNA]</scope>
    <source>
        <strain evidence="2 3">CBS 464.89</strain>
    </source>
</reference>
<proteinExistence type="predicted"/>
<sequence>MAGLRNYSHTFGELNAMPTFSQGDGDGDGVMGGGVRGGGMGDPLGLGNMSGFEPSSFMLGEAATYNFQSTYPGATAMHAAQQQQAIVASAVEIVVRELQPHLARMRGEISERLMNALTEKMGNLFDEFRQEMSKVVEEVRSEKKGEDDSDDERDRPLTQMVHFYTRQLLGCATKTEKGPTGRPYYKLPPPLADGEEPRLAADGTQLWNPNWFADVDVGINAEFVHAVVELVLENGPKVFHLDTDQVPRTRIEEYAKTYFRTLRSQYQRRATAEGQKKIGDKSLREKVRQQKKRKAARMRAAIPAFRKYYHSDKTEGIDALVLTEWQSSEHDDFGAASEAEWKKCRDDAMVGQSAVELNRIYAVLRKFADELHSGAQGVRYGRFRGPVVNYNLDVPYIKRVRADKKGMKKERMRPTQECMSESWAKHTDNMHLLEGASLAPESMTIFGLTILDDDLPKDDCGWIADVEDWEE</sequence>
<organism evidence="2 3">
    <name type="scientific">Dichomitus squalens</name>
    <dbReference type="NCBI Taxonomy" id="114155"/>
    <lineage>
        <taxon>Eukaryota</taxon>
        <taxon>Fungi</taxon>
        <taxon>Dikarya</taxon>
        <taxon>Basidiomycota</taxon>
        <taxon>Agaricomycotina</taxon>
        <taxon>Agaricomycetes</taxon>
        <taxon>Polyporales</taxon>
        <taxon>Polyporaceae</taxon>
        <taxon>Dichomitus</taxon>
    </lineage>
</organism>
<accession>A0A4Q9PCY1</accession>
<evidence type="ECO:0000313" key="2">
    <source>
        <dbReference type="EMBL" id="TBU52488.1"/>
    </source>
</evidence>